<dbReference type="Proteomes" id="UP000604046">
    <property type="component" value="Unassembled WGS sequence"/>
</dbReference>
<evidence type="ECO:0000313" key="1">
    <source>
        <dbReference type="EMBL" id="CAE7605232.1"/>
    </source>
</evidence>
<name>A0A812UXL1_9DINO</name>
<proteinExistence type="predicted"/>
<dbReference type="InterPro" id="IPR002110">
    <property type="entry name" value="Ankyrin_rpt"/>
</dbReference>
<dbReference type="InterPro" id="IPR036770">
    <property type="entry name" value="Ankyrin_rpt-contain_sf"/>
</dbReference>
<dbReference type="Pfam" id="PF12796">
    <property type="entry name" value="Ank_2"/>
    <property type="match status" value="1"/>
</dbReference>
<keyword evidence="2" id="KW-1185">Reference proteome</keyword>
<accession>A0A812UXL1</accession>
<dbReference type="SMART" id="SM00248">
    <property type="entry name" value="ANK"/>
    <property type="match status" value="3"/>
</dbReference>
<dbReference type="EMBL" id="CAJNDS010002808">
    <property type="protein sequence ID" value="CAE7605232.1"/>
    <property type="molecule type" value="Genomic_DNA"/>
</dbReference>
<organism evidence="1 2">
    <name type="scientific">Symbiodinium natans</name>
    <dbReference type="NCBI Taxonomy" id="878477"/>
    <lineage>
        <taxon>Eukaryota</taxon>
        <taxon>Sar</taxon>
        <taxon>Alveolata</taxon>
        <taxon>Dinophyceae</taxon>
        <taxon>Suessiales</taxon>
        <taxon>Symbiodiniaceae</taxon>
        <taxon>Symbiodinium</taxon>
    </lineage>
</organism>
<evidence type="ECO:0000313" key="2">
    <source>
        <dbReference type="Proteomes" id="UP000604046"/>
    </source>
</evidence>
<comment type="caution">
    <text evidence="1">The sequence shown here is derived from an EMBL/GenBank/DDBJ whole genome shotgun (WGS) entry which is preliminary data.</text>
</comment>
<protein>
    <submittedName>
        <fullName evidence="1">Uncharacterized protein</fullName>
    </submittedName>
</protein>
<dbReference type="AlphaFoldDB" id="A0A812UXL1"/>
<dbReference type="OrthoDB" id="419854at2759"/>
<reference evidence="1" key="1">
    <citation type="submission" date="2021-02" db="EMBL/GenBank/DDBJ databases">
        <authorList>
            <person name="Dougan E. K."/>
            <person name="Rhodes N."/>
            <person name="Thang M."/>
            <person name="Chan C."/>
        </authorList>
    </citation>
    <scope>NUCLEOTIDE SEQUENCE</scope>
</reference>
<dbReference type="Gene3D" id="1.25.40.20">
    <property type="entry name" value="Ankyrin repeat-containing domain"/>
    <property type="match status" value="2"/>
</dbReference>
<dbReference type="SUPFAM" id="SSF48403">
    <property type="entry name" value="Ankyrin repeat"/>
    <property type="match status" value="1"/>
</dbReference>
<dbReference type="PANTHER" id="PTHR46224">
    <property type="entry name" value="ANKYRIN REPEAT FAMILY PROTEIN"/>
    <property type="match status" value="1"/>
</dbReference>
<sequence>MEGHQQLAPMWVVHISEILKMKGIAPYGAPPDHQQLKEAGLIVEWEPSFLTIFVSHQWLGKHHPDQKGSQFKVLQRALENLLGGRLQIEMDLPMQFLGETQVLSAANRASLSEAYIWFDWFSIPKIDSKQGSEEMRDDVFLAVQSIPFYVESCQLFIALAPTLKHNDLDEECNYCTWLQRGWCSLEIWCNLLSRKSDTPMILIRSSDHAEFAMPIHWVYGSPHTGNFAVEADRQKVTKVMQQALDSKLQFLHSSGQNQDLLRYLEAVRHQLLGESPSQLGSEAFASRFALATTATTAPCSSGFTACACAVLAEDRAQVRRLVSQATMHQPGVAEVGLTKGRTALHLAASHVKDAEIFTELLRNCDPNICNFLGMSPLGYSRSTQAVRILLEARAGVNYSAAPCGLTPLAVACLYCSPTPVMKLLIESQADVNDQGYGGAAPPLVCLAVPADGNPHLEEQVKLLLLSKADVNLRAEPSGALKLFELACRATSSWRMQSLLEKIFAEISTTPLGFACLMGREHLATMLLAAMADPDICNNRGHSVVQLARTDSIQRLLHDMAMTTVSL</sequence>
<dbReference type="InterPro" id="IPR051616">
    <property type="entry name" value="Cul2-RING_E3_ligase_SR"/>
</dbReference>
<gene>
    <name evidence="1" type="ORF">SNAT2548_LOCUS34420</name>
</gene>
<dbReference type="PANTHER" id="PTHR46224:SF64">
    <property type="entry name" value="IQ MOTIF AND ANKYRIN REPEAT DOMAIN-CONTAINING PROTEIN 1"/>
    <property type="match status" value="1"/>
</dbReference>